<keyword evidence="5 7" id="KW-0472">Membrane</keyword>
<dbReference type="GO" id="GO:0009279">
    <property type="term" value="C:cell outer membrane"/>
    <property type="evidence" value="ECO:0007669"/>
    <property type="project" value="UniProtKB-SubCell"/>
</dbReference>
<dbReference type="OrthoDB" id="9768177at2"/>
<dbReference type="Pfam" id="PF07715">
    <property type="entry name" value="Plug"/>
    <property type="match status" value="1"/>
</dbReference>
<keyword evidence="6 7" id="KW-0998">Cell outer membrane</keyword>
<dbReference type="Gene3D" id="2.40.170.20">
    <property type="entry name" value="TonB-dependent receptor, beta-barrel domain"/>
    <property type="match status" value="1"/>
</dbReference>
<keyword evidence="3 7" id="KW-1134">Transmembrane beta strand</keyword>
<dbReference type="KEGG" id="pseg:D3H65_10490"/>
<dbReference type="InterPro" id="IPR012910">
    <property type="entry name" value="Plug_dom"/>
</dbReference>
<dbReference type="Proteomes" id="UP000263900">
    <property type="component" value="Chromosome"/>
</dbReference>
<keyword evidence="9" id="KW-0675">Receptor</keyword>
<evidence type="ECO:0000256" key="5">
    <source>
        <dbReference type="ARBA" id="ARBA00023136"/>
    </source>
</evidence>
<keyword evidence="4 7" id="KW-0812">Transmembrane</keyword>
<dbReference type="Pfam" id="PF13715">
    <property type="entry name" value="CarbopepD_reg_2"/>
    <property type="match status" value="1"/>
</dbReference>
<comment type="similarity">
    <text evidence="7">Belongs to the TonB-dependent receptor family.</text>
</comment>
<dbReference type="InterPro" id="IPR023997">
    <property type="entry name" value="TonB-dep_OMP_SusC/RagA_CS"/>
</dbReference>
<proteinExistence type="inferred from homology"/>
<organism evidence="9 10">
    <name type="scientific">Paraflavitalea soli</name>
    <dbReference type="NCBI Taxonomy" id="2315862"/>
    <lineage>
        <taxon>Bacteria</taxon>
        <taxon>Pseudomonadati</taxon>
        <taxon>Bacteroidota</taxon>
        <taxon>Chitinophagia</taxon>
        <taxon>Chitinophagales</taxon>
        <taxon>Chitinophagaceae</taxon>
        <taxon>Paraflavitalea</taxon>
    </lineage>
</organism>
<dbReference type="SUPFAM" id="SSF49464">
    <property type="entry name" value="Carboxypeptidase regulatory domain-like"/>
    <property type="match status" value="1"/>
</dbReference>
<sequence>MQMKIAHAIPLSRDKGVFPKLLLLLMTLFGMASLPLQAQTGAVSGTVSSETNEPLAGASISATRSGKTVVADAKGKFSLDIAAGDTLVVSYAGYTTGKIAVGDKTVMTIRLKEEAKMLEEVSIGYQRLRKSDLTGAVSSVKSKELNLSSPTLSQALVGKVAGVQVSQVSGAPYSGTKIRVRGIGSINASSEPLYVVDGYPVGGTISSGPGNGGNGTNGYNPATSGNDIFINPDDIESIEILKDAASAAIYGSRAAGGVVLITTKRGRQGKGTLAYDYQVGVNQLAKKVDMLDAYEFAQLFVDGRNGAYKDQIIAQGIPWNDAYYSDDNAARIARLGSNPGNITIIKSLYDFQNQKVLQPQYNTDWQDALYRNALVQRHNFSFSGGNNGTRYMISGGYQDQPGIIVSTFQKRINLRANIDADVTKKLKVSSSMFVTNTNNREVQEGRFNNGPILGALVYMPFFPLYNPDGSLALGAASTPIDGYTYAFQGIENPVALAQRVNITRKGTRGTFNTSATYEFIPGLSGKVNIGAQTYNEKYEYYYPTNLSSGANPPGSPQAIAAANASAQTLTTLDKLAEFTLTYKKKLGKGDLNVLAGYTAQETNTDVLSVTAKGFSNDLVPELTAGGANAADFGLNKGVTGKTTTTLVSYLARAIYSYDNKYYLTGSFRTDGSSRFGPQNRWGNFPSISAGWNLSNEKFYDSWLGEGSTVRLRASWGLSGNNNIGNYNYEQALATPTGTVIGNSVVTANAAGNIADKKLGWESTSQYNFGADLNLLNNRLSVILNYYISKSYNLLVRQNITSASGYSNILTNLKDADIRNNGLDAQIDAKIIATKDFNLNLSGNITFNKNEVKSLGGASTIYSIGAERTYITHVTQEGQPIGMFYGFKVAGMVKQSDMANIAADDAHLVNNAFPSGYKIQGPPRSSAQKTPLSPGDLYFQDTNGDGIVTDADKTVIGTPYPDFTYGFNLSISYKQLDLSASFNGSQGNDVIDGQDYYIKNMEGSGNNYSVVKNRYRSEAEPGDGKIYRASRGGTQSNSTRLSDFYLQDGSFFRCTNITLGYNLGSLSFVKKLGFNALRVYGSVDNAFTVTKYLGYNPEVDYNNGVNLTPGVDYGKYPLVRAFSFGVKMQF</sequence>
<evidence type="ECO:0000256" key="1">
    <source>
        <dbReference type="ARBA" id="ARBA00004571"/>
    </source>
</evidence>
<dbReference type="AlphaFoldDB" id="A0A3B7MM40"/>
<dbReference type="Gene3D" id="2.170.130.10">
    <property type="entry name" value="TonB-dependent receptor, plug domain"/>
    <property type="match status" value="1"/>
</dbReference>
<reference evidence="9 10" key="1">
    <citation type="submission" date="2018-09" db="EMBL/GenBank/DDBJ databases">
        <title>Genome sequencing of strain 6GH32-13.</title>
        <authorList>
            <person name="Weon H.-Y."/>
            <person name="Heo J."/>
            <person name="Kwon S.-W."/>
        </authorList>
    </citation>
    <scope>NUCLEOTIDE SEQUENCE [LARGE SCALE GENOMIC DNA]</scope>
    <source>
        <strain evidence="9 10">5GH32-13</strain>
    </source>
</reference>
<keyword evidence="10" id="KW-1185">Reference proteome</keyword>
<evidence type="ECO:0000256" key="3">
    <source>
        <dbReference type="ARBA" id="ARBA00022452"/>
    </source>
</evidence>
<dbReference type="EMBL" id="CP032157">
    <property type="protein sequence ID" value="AXY74379.1"/>
    <property type="molecule type" value="Genomic_DNA"/>
</dbReference>
<evidence type="ECO:0000259" key="8">
    <source>
        <dbReference type="Pfam" id="PF07715"/>
    </source>
</evidence>
<dbReference type="InterPro" id="IPR037066">
    <property type="entry name" value="Plug_dom_sf"/>
</dbReference>
<dbReference type="SUPFAM" id="SSF56935">
    <property type="entry name" value="Porins"/>
    <property type="match status" value="1"/>
</dbReference>
<evidence type="ECO:0000313" key="10">
    <source>
        <dbReference type="Proteomes" id="UP000263900"/>
    </source>
</evidence>
<gene>
    <name evidence="9" type="ORF">D3H65_10490</name>
</gene>
<evidence type="ECO:0000313" key="9">
    <source>
        <dbReference type="EMBL" id="AXY74379.1"/>
    </source>
</evidence>
<evidence type="ECO:0000256" key="7">
    <source>
        <dbReference type="PROSITE-ProRule" id="PRU01360"/>
    </source>
</evidence>
<dbReference type="InterPro" id="IPR039426">
    <property type="entry name" value="TonB-dep_rcpt-like"/>
</dbReference>
<dbReference type="InterPro" id="IPR008969">
    <property type="entry name" value="CarboxyPept-like_regulatory"/>
</dbReference>
<comment type="subcellular location">
    <subcellularLocation>
        <location evidence="1 7">Cell outer membrane</location>
        <topology evidence="1 7">Multi-pass membrane protein</topology>
    </subcellularLocation>
</comment>
<evidence type="ECO:0000256" key="4">
    <source>
        <dbReference type="ARBA" id="ARBA00022692"/>
    </source>
</evidence>
<dbReference type="PROSITE" id="PS52016">
    <property type="entry name" value="TONB_DEPENDENT_REC_3"/>
    <property type="match status" value="1"/>
</dbReference>
<name>A0A3B7MM40_9BACT</name>
<dbReference type="InterPro" id="IPR036942">
    <property type="entry name" value="Beta-barrel_TonB_sf"/>
</dbReference>
<keyword evidence="2 7" id="KW-0813">Transport</keyword>
<evidence type="ECO:0000256" key="6">
    <source>
        <dbReference type="ARBA" id="ARBA00023237"/>
    </source>
</evidence>
<dbReference type="Gene3D" id="2.60.40.1120">
    <property type="entry name" value="Carboxypeptidase-like, regulatory domain"/>
    <property type="match status" value="1"/>
</dbReference>
<feature type="domain" description="TonB-dependent receptor plug" evidence="8">
    <location>
        <begin position="130"/>
        <end position="258"/>
    </location>
</feature>
<dbReference type="InterPro" id="IPR023996">
    <property type="entry name" value="TonB-dep_OMP_SusC/RagA"/>
</dbReference>
<accession>A0A3B7MM40</accession>
<protein>
    <submittedName>
        <fullName evidence="9">TonB-dependent receptor</fullName>
    </submittedName>
</protein>
<evidence type="ECO:0000256" key="2">
    <source>
        <dbReference type="ARBA" id="ARBA00022448"/>
    </source>
</evidence>
<dbReference type="NCBIfam" id="TIGR04056">
    <property type="entry name" value="OMP_RagA_SusC"/>
    <property type="match status" value="1"/>
</dbReference>
<dbReference type="NCBIfam" id="TIGR04057">
    <property type="entry name" value="SusC_RagA_signa"/>
    <property type="match status" value="1"/>
</dbReference>